<dbReference type="Gene3D" id="3.10.350.10">
    <property type="entry name" value="LysM domain"/>
    <property type="match status" value="1"/>
</dbReference>
<dbReference type="PROSITE" id="PS51782">
    <property type="entry name" value="LYSM"/>
    <property type="match status" value="1"/>
</dbReference>
<proteinExistence type="predicted"/>
<keyword evidence="2" id="KW-1133">Transmembrane helix</keyword>
<keyword evidence="6" id="KW-1185">Reference proteome</keyword>
<keyword evidence="3" id="KW-0732">Signal</keyword>
<feature type="region of interest" description="Disordered" evidence="1">
    <location>
        <begin position="142"/>
        <end position="206"/>
    </location>
</feature>
<protein>
    <submittedName>
        <fullName evidence="5">LysM peptidoglycan-binding domain-containing protein</fullName>
    </submittedName>
</protein>
<dbReference type="Pfam" id="PF01476">
    <property type="entry name" value="LysM"/>
    <property type="match status" value="1"/>
</dbReference>
<dbReference type="AlphaFoldDB" id="A0A7M1SQH2"/>
<dbReference type="InterPro" id="IPR052196">
    <property type="entry name" value="Bact_Kbp"/>
</dbReference>
<feature type="transmembrane region" description="Helical" evidence="2">
    <location>
        <begin position="55"/>
        <end position="78"/>
    </location>
</feature>
<reference evidence="5 6" key="1">
    <citation type="submission" date="2020-10" db="EMBL/GenBank/DDBJ databases">
        <title>Haloactinobacterium sp. RN3S43, a bacterium isolated from saline soil.</title>
        <authorList>
            <person name="Sun J.-Q."/>
        </authorList>
    </citation>
    <scope>NUCLEOTIDE SEQUENCE [LARGE SCALE GENOMIC DNA]</scope>
    <source>
        <strain evidence="5 6">RN3S43</strain>
    </source>
</reference>
<dbReference type="EMBL" id="CP063169">
    <property type="protein sequence ID" value="QOR69705.1"/>
    <property type="molecule type" value="Genomic_DNA"/>
</dbReference>
<accession>A0A7M1SQH2</accession>
<dbReference type="Proteomes" id="UP000593758">
    <property type="component" value="Chromosome"/>
</dbReference>
<keyword evidence="2" id="KW-0472">Membrane</keyword>
<feature type="domain" description="LysM" evidence="4">
    <location>
        <begin position="202"/>
        <end position="259"/>
    </location>
</feature>
<organism evidence="5 6">
    <name type="scientific">Ruania alkalisoli</name>
    <dbReference type="NCBI Taxonomy" id="2779775"/>
    <lineage>
        <taxon>Bacteria</taxon>
        <taxon>Bacillati</taxon>
        <taxon>Actinomycetota</taxon>
        <taxon>Actinomycetes</taxon>
        <taxon>Micrococcales</taxon>
        <taxon>Ruaniaceae</taxon>
        <taxon>Ruania</taxon>
    </lineage>
</organism>
<dbReference type="PANTHER" id="PTHR34700:SF4">
    <property type="entry name" value="PHAGE-LIKE ELEMENT PBSX PROTEIN XKDP"/>
    <property type="match status" value="1"/>
</dbReference>
<dbReference type="CDD" id="cd00118">
    <property type="entry name" value="LysM"/>
    <property type="match status" value="1"/>
</dbReference>
<evidence type="ECO:0000259" key="4">
    <source>
        <dbReference type="PROSITE" id="PS51782"/>
    </source>
</evidence>
<evidence type="ECO:0000313" key="6">
    <source>
        <dbReference type="Proteomes" id="UP000593758"/>
    </source>
</evidence>
<feature type="region of interest" description="Disordered" evidence="1">
    <location>
        <begin position="243"/>
        <end position="266"/>
    </location>
</feature>
<evidence type="ECO:0000313" key="5">
    <source>
        <dbReference type="EMBL" id="QOR69705.1"/>
    </source>
</evidence>
<keyword evidence="2" id="KW-0812">Transmembrane</keyword>
<evidence type="ECO:0000256" key="3">
    <source>
        <dbReference type="SAM" id="SignalP"/>
    </source>
</evidence>
<name>A0A7M1SQH2_9MICO</name>
<dbReference type="PANTHER" id="PTHR34700">
    <property type="entry name" value="POTASSIUM BINDING PROTEIN KBP"/>
    <property type="match status" value="1"/>
</dbReference>
<dbReference type="InterPro" id="IPR036779">
    <property type="entry name" value="LysM_dom_sf"/>
</dbReference>
<feature type="signal peptide" evidence="3">
    <location>
        <begin position="1"/>
        <end position="31"/>
    </location>
</feature>
<gene>
    <name evidence="5" type="ORF">IM660_13640</name>
</gene>
<feature type="compositionally biased region" description="Basic and acidic residues" evidence="1">
    <location>
        <begin position="144"/>
        <end position="153"/>
    </location>
</feature>
<evidence type="ECO:0000256" key="1">
    <source>
        <dbReference type="SAM" id="MobiDB-lite"/>
    </source>
</evidence>
<dbReference type="InterPro" id="IPR018392">
    <property type="entry name" value="LysM"/>
</dbReference>
<feature type="chain" id="PRO_5032429978" evidence="3">
    <location>
        <begin position="32"/>
        <end position="266"/>
    </location>
</feature>
<sequence length="266" mass="27094">MYMKMVTGTLRPLAVGLLTATLATAAGLALAHQTMTTLQKNAPLGVDDLTAAVLTSAGALVALWYAISAVAGTVCLLLRGLGGVWNAGEQALRRHGAPGVARLLGAGTGAVLTAALVAGPAHATVDEVPDDLTWGASISETAEEAPRPLHDETPLAGAGTAPAGDGGAPREAPDRHAAADQEAPAPDPAPASETISPGTSRESYQVQPGDSLWSIAADALGPEATTADIGTAWPEWYTVNRDLIGPDPDLIHPGDELYLPTQENTR</sequence>
<evidence type="ECO:0000256" key="2">
    <source>
        <dbReference type="SAM" id="Phobius"/>
    </source>
</evidence>
<dbReference type="KEGG" id="halt:IM660_13640"/>
<feature type="compositionally biased region" description="Polar residues" evidence="1">
    <location>
        <begin position="193"/>
        <end position="206"/>
    </location>
</feature>
<feature type="transmembrane region" description="Helical" evidence="2">
    <location>
        <begin position="99"/>
        <end position="119"/>
    </location>
</feature>